<sequence>MADLWKYGLLVLCLGSFLEYGDGGVIQKPPIKYNEQELKVLADLKAQAQSRGFFGMEKPECWFEDFTAACCIHTKFRTGEKKNGKEIMKKHRTCIEAGIEFTALKAFVRAHHDGKILGKELAYRFGKLCWPLPTPLENLQACIWIWHVNVSISNKFAEACFIFSLTDFFHVRFDCLKWADGKFQLHDKAPPPQDRALFTIYVGSKGVDFKVENKFLKKIWKSLKEGFKKLKGLFGKSKDMEKFIGKKAS</sequence>
<protein>
    <submittedName>
        <fullName evidence="2">Heteropteran venom family 2 protein 3</fullName>
    </submittedName>
</protein>
<evidence type="ECO:0000256" key="1">
    <source>
        <dbReference type="SAM" id="SignalP"/>
    </source>
</evidence>
<organism evidence="2">
    <name type="scientific">Oncocephalus sp</name>
    <dbReference type="NCBI Taxonomy" id="2944721"/>
    <lineage>
        <taxon>Eukaryota</taxon>
        <taxon>Metazoa</taxon>
        <taxon>Ecdysozoa</taxon>
        <taxon>Arthropoda</taxon>
        <taxon>Hexapoda</taxon>
        <taxon>Insecta</taxon>
        <taxon>Pterygota</taxon>
        <taxon>Neoptera</taxon>
        <taxon>Paraneoptera</taxon>
        <taxon>Hemiptera</taxon>
        <taxon>Heteroptera</taxon>
        <taxon>Panheteroptera</taxon>
        <taxon>Cimicomorpha</taxon>
        <taxon>Reduviidae</taxon>
        <taxon>Stenopodainae</taxon>
        <taxon>Oncocephalus</taxon>
    </lineage>
</organism>
<feature type="chain" id="PRO_5044327572" evidence="1">
    <location>
        <begin position="24"/>
        <end position="249"/>
    </location>
</feature>
<feature type="signal peptide" evidence="1">
    <location>
        <begin position="1"/>
        <end position="23"/>
    </location>
</feature>
<name>A0AB38ZEN3_9HEMI</name>
<accession>A0AB38ZEN3</accession>
<reference evidence="2" key="1">
    <citation type="submission" date="2024-03" db="EMBL/GenBank/DDBJ databases">
        <title>Venom adaptation and exaptation during the trophic switch to blood-feeding by kissing bugs (Reduviidae: Triatominae).</title>
        <authorList>
            <person name="Zdenek C.N."/>
            <person name="Cardoso F.C."/>
            <person name="Robinson S.D."/>
            <person name="Mercedes R.S."/>
            <person name="Raidjoe E.R."/>
            <person name="Hernandez-Vargas M.J."/>
            <person name="Jin J."/>
            <person name="Corzo G."/>
            <person name="Vetter I."/>
            <person name="King G.F."/>
            <person name="Fry B.G."/>
            <person name="Walker A."/>
        </authorList>
    </citation>
    <scope>NUCLEOTIDE SEQUENCE</scope>
</reference>
<proteinExistence type="evidence at transcript level"/>
<dbReference type="EMBL" id="PP517450">
    <property type="protein sequence ID" value="WXI02700.1"/>
    <property type="molecule type" value="mRNA"/>
</dbReference>
<evidence type="ECO:0000313" key="2">
    <source>
        <dbReference type="EMBL" id="WXI02700.1"/>
    </source>
</evidence>
<keyword evidence="1" id="KW-0732">Signal</keyword>
<dbReference type="AlphaFoldDB" id="A0AB38ZEN3"/>